<dbReference type="InterPro" id="IPR002048">
    <property type="entry name" value="EF_hand_dom"/>
</dbReference>
<sequence>MRMYGPHKGSTSQLAWQPFLDALEGRLSSTREAIVRKSYDAIVAKCNNRSVEAFADFARFHLHPFALRGITPAETLRCEFASGLTKTLASTGSTAVTHDVFLAYYVTISHAIPSDDDFQSMMQGVWNDDGLKIVRVAPVFGEHKAALLRKLEEKANEYVIIPLLYGRDSMNSTELPRAVLVKALKKFDKHETGSVSESEFVQAIQVFGFQLSPEQVHDTFRRGETDKGGKLRTEWFADYICTN</sequence>
<dbReference type="Proteomes" id="UP000481153">
    <property type="component" value="Unassembled WGS sequence"/>
</dbReference>
<evidence type="ECO:0000259" key="4">
    <source>
        <dbReference type="PROSITE" id="PS50222"/>
    </source>
</evidence>
<feature type="domain" description="EF-hand" evidence="4">
    <location>
        <begin position="175"/>
        <end position="210"/>
    </location>
</feature>
<dbReference type="VEuPathDB" id="FungiDB:AeMF1_006348"/>
<dbReference type="InterPro" id="IPR051581">
    <property type="entry name" value="Ca-bind"/>
</dbReference>
<dbReference type="InterPro" id="IPR011992">
    <property type="entry name" value="EF-hand-dom_pair"/>
</dbReference>
<gene>
    <name evidence="5" type="ORF">Ae201684_010688</name>
</gene>
<evidence type="ECO:0000256" key="1">
    <source>
        <dbReference type="ARBA" id="ARBA00022723"/>
    </source>
</evidence>
<dbReference type="GO" id="GO:0005509">
    <property type="term" value="F:calcium ion binding"/>
    <property type="evidence" value="ECO:0007669"/>
    <property type="project" value="InterPro"/>
</dbReference>
<dbReference type="PANTHER" id="PTHR34524:SF6">
    <property type="entry name" value="CALCYPHOSINE LIKE"/>
    <property type="match status" value="1"/>
</dbReference>
<evidence type="ECO:0000256" key="2">
    <source>
        <dbReference type="ARBA" id="ARBA00022737"/>
    </source>
</evidence>
<comment type="caution">
    <text evidence="5">The sequence shown here is derived from an EMBL/GenBank/DDBJ whole genome shotgun (WGS) entry which is preliminary data.</text>
</comment>
<accession>A0A6G0WX26</accession>
<dbReference type="PROSITE" id="PS50222">
    <property type="entry name" value="EF_HAND_2"/>
    <property type="match status" value="1"/>
</dbReference>
<dbReference type="EMBL" id="VJMJ01000137">
    <property type="protein sequence ID" value="KAF0732035.1"/>
    <property type="molecule type" value="Genomic_DNA"/>
</dbReference>
<evidence type="ECO:0000313" key="6">
    <source>
        <dbReference type="Proteomes" id="UP000481153"/>
    </source>
</evidence>
<organism evidence="5 6">
    <name type="scientific">Aphanomyces euteiches</name>
    <dbReference type="NCBI Taxonomy" id="100861"/>
    <lineage>
        <taxon>Eukaryota</taxon>
        <taxon>Sar</taxon>
        <taxon>Stramenopiles</taxon>
        <taxon>Oomycota</taxon>
        <taxon>Saprolegniomycetes</taxon>
        <taxon>Saprolegniales</taxon>
        <taxon>Verrucalvaceae</taxon>
        <taxon>Aphanomyces</taxon>
    </lineage>
</organism>
<keyword evidence="6" id="KW-1185">Reference proteome</keyword>
<keyword evidence="1" id="KW-0479">Metal-binding</keyword>
<dbReference type="PANTHER" id="PTHR34524">
    <property type="entry name" value="CALCYPHOSIN"/>
    <property type="match status" value="1"/>
</dbReference>
<dbReference type="SUPFAM" id="SSF47473">
    <property type="entry name" value="EF-hand"/>
    <property type="match status" value="1"/>
</dbReference>
<proteinExistence type="predicted"/>
<keyword evidence="3" id="KW-0106">Calcium</keyword>
<keyword evidence="2" id="KW-0677">Repeat</keyword>
<reference evidence="5 6" key="1">
    <citation type="submission" date="2019-07" db="EMBL/GenBank/DDBJ databases">
        <title>Genomics analysis of Aphanomyces spp. identifies a new class of oomycete effector associated with host adaptation.</title>
        <authorList>
            <person name="Gaulin E."/>
        </authorList>
    </citation>
    <scope>NUCLEOTIDE SEQUENCE [LARGE SCALE GENOMIC DNA]</scope>
    <source>
        <strain evidence="5 6">ATCC 201684</strain>
    </source>
</reference>
<evidence type="ECO:0000256" key="3">
    <source>
        <dbReference type="ARBA" id="ARBA00022837"/>
    </source>
</evidence>
<dbReference type="Gene3D" id="1.10.238.10">
    <property type="entry name" value="EF-hand"/>
    <property type="match status" value="2"/>
</dbReference>
<dbReference type="AlphaFoldDB" id="A0A6G0WX26"/>
<protein>
    <recommendedName>
        <fullName evidence="4">EF-hand domain-containing protein</fullName>
    </recommendedName>
</protein>
<evidence type="ECO:0000313" key="5">
    <source>
        <dbReference type="EMBL" id="KAF0732035.1"/>
    </source>
</evidence>
<name>A0A6G0WX26_9STRA</name>